<proteinExistence type="predicted"/>
<organism evidence="4 5">
    <name type="scientific">Nelumbo nucifera</name>
    <name type="common">Sacred lotus</name>
    <dbReference type="NCBI Taxonomy" id="4432"/>
    <lineage>
        <taxon>Eukaryota</taxon>
        <taxon>Viridiplantae</taxon>
        <taxon>Streptophyta</taxon>
        <taxon>Embryophyta</taxon>
        <taxon>Tracheophyta</taxon>
        <taxon>Spermatophyta</taxon>
        <taxon>Magnoliopsida</taxon>
        <taxon>Proteales</taxon>
        <taxon>Nelumbonaceae</taxon>
        <taxon>Nelumbo</taxon>
    </lineage>
</organism>
<protein>
    <submittedName>
        <fullName evidence="5">Elicitor-responsive protein 3</fullName>
    </submittedName>
</protein>
<dbReference type="KEGG" id="nnu:104586406"/>
<dbReference type="FunCoup" id="A0A1U7YSD6">
    <property type="interactions" value="5"/>
</dbReference>
<evidence type="ECO:0000256" key="2">
    <source>
        <dbReference type="ARBA" id="ARBA00022837"/>
    </source>
</evidence>
<dbReference type="InterPro" id="IPR000008">
    <property type="entry name" value="C2_dom"/>
</dbReference>
<dbReference type="OMA" id="RIWWNEK"/>
<dbReference type="AlphaFoldDB" id="A0A1U7YSD6"/>
<accession>A0A1U7YSD6</accession>
<dbReference type="Gene3D" id="2.60.40.150">
    <property type="entry name" value="C2 domain"/>
    <property type="match status" value="1"/>
</dbReference>
<evidence type="ECO:0000313" key="5">
    <source>
        <dbReference type="RefSeq" id="XP_010241942.1"/>
    </source>
</evidence>
<feature type="domain" description="C2" evidence="3">
    <location>
        <begin position="1"/>
        <end position="107"/>
    </location>
</feature>
<dbReference type="Proteomes" id="UP000189703">
    <property type="component" value="Unplaced"/>
</dbReference>
<dbReference type="SMART" id="SM00239">
    <property type="entry name" value="C2"/>
    <property type="match status" value="1"/>
</dbReference>
<dbReference type="RefSeq" id="XP_010241942.1">
    <property type="nucleotide sequence ID" value="XM_010243640.1"/>
</dbReference>
<dbReference type="PANTHER" id="PTHR46502">
    <property type="entry name" value="C2 DOMAIN-CONTAINING"/>
    <property type="match status" value="1"/>
</dbReference>
<sequence>MKGGILEVVLVSAKGIRHTNFVGKPGYYVIIQCGTQTHRSKNSPGEGRKVLWNEKFIFKFASSELQELTYLKLRIMDKEMFTEGGFVGETLIHLGGILTEGNNKGFIQLKPSPYNVVLEDDSYKGEIKIGLKFIANVELQTEMIEYEGQEKKPPQSIYRTILNYCQISWWRFFFFHKKSDDKQMNFCQI</sequence>
<keyword evidence="1" id="KW-0479">Metal-binding</keyword>
<dbReference type="InParanoid" id="A0A1U7YSD6"/>
<reference evidence="5" key="1">
    <citation type="submission" date="2025-08" db="UniProtKB">
        <authorList>
            <consortium name="RefSeq"/>
        </authorList>
    </citation>
    <scope>IDENTIFICATION</scope>
</reference>
<evidence type="ECO:0000313" key="4">
    <source>
        <dbReference type="Proteomes" id="UP000189703"/>
    </source>
</evidence>
<dbReference type="PANTHER" id="PTHR46502:SF14">
    <property type="entry name" value="CALCIUM-DEPENDENT LIPID-BINDING (CALB DOMAIN) FAMILY PROTEIN"/>
    <property type="match status" value="1"/>
</dbReference>
<dbReference type="PROSITE" id="PS50004">
    <property type="entry name" value="C2"/>
    <property type="match status" value="1"/>
</dbReference>
<keyword evidence="2" id="KW-0106">Calcium</keyword>
<dbReference type="Pfam" id="PF00168">
    <property type="entry name" value="C2"/>
    <property type="match status" value="1"/>
</dbReference>
<dbReference type="GO" id="GO:0046872">
    <property type="term" value="F:metal ion binding"/>
    <property type="evidence" value="ECO:0007669"/>
    <property type="project" value="UniProtKB-KW"/>
</dbReference>
<evidence type="ECO:0000256" key="1">
    <source>
        <dbReference type="ARBA" id="ARBA00022723"/>
    </source>
</evidence>
<evidence type="ECO:0000259" key="3">
    <source>
        <dbReference type="PROSITE" id="PS50004"/>
    </source>
</evidence>
<keyword evidence="4" id="KW-1185">Reference proteome</keyword>
<gene>
    <name evidence="5" type="primary">LOC104586406</name>
</gene>
<dbReference type="eggNOG" id="KOG1030">
    <property type="taxonomic scope" value="Eukaryota"/>
</dbReference>
<dbReference type="SUPFAM" id="SSF49562">
    <property type="entry name" value="C2 domain (Calcium/lipid-binding domain, CaLB)"/>
    <property type="match status" value="1"/>
</dbReference>
<name>A0A1U7YSD6_NELNU</name>
<dbReference type="GeneID" id="104586406"/>
<dbReference type="InterPro" id="IPR035892">
    <property type="entry name" value="C2_domain_sf"/>
</dbReference>
<dbReference type="OrthoDB" id="195679at2759"/>
<dbReference type="STRING" id="4432.A0A1U7YSD6"/>